<keyword evidence="2" id="KW-0328">Glycosyltransferase</keyword>
<protein>
    <submittedName>
        <fullName evidence="2">Glycosyltransferase</fullName>
        <ecNumber evidence="2">2.4.-.-</ecNumber>
    </submittedName>
</protein>
<evidence type="ECO:0000313" key="2">
    <source>
        <dbReference type="EMBL" id="MCO6414574.1"/>
    </source>
</evidence>
<dbReference type="Proteomes" id="UP001523392">
    <property type="component" value="Unassembled WGS sequence"/>
</dbReference>
<reference evidence="2 3" key="1">
    <citation type="submission" date="2021-12" db="EMBL/GenBank/DDBJ databases">
        <title>Siccirubricoccus leaddurans sp. nov., a high concentration Zn2+ tolerance bacterium.</title>
        <authorList>
            <person name="Cao Y."/>
        </authorList>
    </citation>
    <scope>NUCLEOTIDE SEQUENCE [LARGE SCALE GENOMIC DNA]</scope>
    <source>
        <strain evidence="2 3">KC 17139</strain>
    </source>
</reference>
<dbReference type="EC" id="2.4.-.-" evidence="2"/>
<dbReference type="InterPro" id="IPR029044">
    <property type="entry name" value="Nucleotide-diphossugar_trans"/>
</dbReference>
<keyword evidence="2" id="KW-0808">Transferase</keyword>
<gene>
    <name evidence="2" type="ORF">JYK14_00060</name>
</gene>
<dbReference type="EMBL" id="JAFIRR010000001">
    <property type="protein sequence ID" value="MCO6414574.1"/>
    <property type="molecule type" value="Genomic_DNA"/>
</dbReference>
<dbReference type="InterPro" id="IPR001173">
    <property type="entry name" value="Glyco_trans_2-like"/>
</dbReference>
<proteinExistence type="predicted"/>
<keyword evidence="3" id="KW-1185">Reference proteome</keyword>
<comment type="caution">
    <text evidence="2">The sequence shown here is derived from an EMBL/GenBank/DDBJ whole genome shotgun (WGS) entry which is preliminary data.</text>
</comment>
<evidence type="ECO:0000259" key="1">
    <source>
        <dbReference type="Pfam" id="PF00535"/>
    </source>
</evidence>
<dbReference type="InterPro" id="IPR050834">
    <property type="entry name" value="Glycosyltransf_2"/>
</dbReference>
<sequence length="302" mass="33277">MAEPRISIVIPFHSSYAAYLPECLESLRRQSCQLWEAIIVDDASPDRGWEALLDRLADPRIRLLRHAENRGQAAGRNTGMRAARGEYLVALDCDDALAPTHLAALLAALEANPAAGAAYSDYRLFGADEGVLRFPQKDLRALLTEQWIPHPGTMVRRALFEASGGYCEEPVFRAGNEDWDYFLSLAEHGLQAVRVPEPLYLYRQHAGSITTQRFARADAAMRERMAERHAALFDRHGLRRAFLAGGYRTSGKACLRDGIWGRGLALTARAAALDPAGMMEVLARRLRRSGGDAADGVHPVTG</sequence>
<dbReference type="Gene3D" id="3.90.550.10">
    <property type="entry name" value="Spore Coat Polysaccharide Biosynthesis Protein SpsA, Chain A"/>
    <property type="match status" value="1"/>
</dbReference>
<name>A0ABT1CY30_9PROT</name>
<evidence type="ECO:0000313" key="3">
    <source>
        <dbReference type="Proteomes" id="UP001523392"/>
    </source>
</evidence>
<feature type="domain" description="Glycosyltransferase 2-like" evidence="1">
    <location>
        <begin position="7"/>
        <end position="120"/>
    </location>
</feature>
<organism evidence="2 3">
    <name type="scientific">Siccirubricoccus soli</name>
    <dbReference type="NCBI Taxonomy" id="2899147"/>
    <lineage>
        <taxon>Bacteria</taxon>
        <taxon>Pseudomonadati</taxon>
        <taxon>Pseudomonadota</taxon>
        <taxon>Alphaproteobacteria</taxon>
        <taxon>Acetobacterales</taxon>
        <taxon>Roseomonadaceae</taxon>
        <taxon>Siccirubricoccus</taxon>
    </lineage>
</organism>
<accession>A0ABT1CY30</accession>
<dbReference type="PANTHER" id="PTHR43685:SF2">
    <property type="entry name" value="GLYCOSYLTRANSFERASE 2-LIKE DOMAIN-CONTAINING PROTEIN"/>
    <property type="match status" value="1"/>
</dbReference>
<dbReference type="PANTHER" id="PTHR43685">
    <property type="entry name" value="GLYCOSYLTRANSFERASE"/>
    <property type="match status" value="1"/>
</dbReference>
<dbReference type="Pfam" id="PF00535">
    <property type="entry name" value="Glycos_transf_2"/>
    <property type="match status" value="1"/>
</dbReference>
<dbReference type="RefSeq" id="WP_252951165.1">
    <property type="nucleotide sequence ID" value="NZ_JAFIRR010000001.1"/>
</dbReference>
<dbReference type="GO" id="GO:0016757">
    <property type="term" value="F:glycosyltransferase activity"/>
    <property type="evidence" value="ECO:0007669"/>
    <property type="project" value="UniProtKB-KW"/>
</dbReference>
<dbReference type="SUPFAM" id="SSF53448">
    <property type="entry name" value="Nucleotide-diphospho-sugar transferases"/>
    <property type="match status" value="1"/>
</dbReference>